<dbReference type="InterPro" id="IPR005895">
    <property type="entry name" value="ABC_transptr_haem_export_CcmA"/>
</dbReference>
<dbReference type="RefSeq" id="WP_130817723.1">
    <property type="nucleotide sequence ID" value="NZ_SIMR01000006.1"/>
</dbReference>
<sequence length="216" mass="23386">MQLTAESLAARRGDDLIFGNISFYMTEGEALVLTGPNGSGKSTLLRVVAGFLRPEKGSVTFTDSRGRTDRPPSEVSHYLGHRNAMKSELTVAENLDFWRSFLTDGSEAPRTSIEDAVEAVGLGSITHLPFGYLSAGQQRRIAFAKLLVAHRPIWILDEPTAALDINADRLFAALIGEHQRNGGIVLAATHQPLGLRDVQELVMKGFAGSEAEVWGA</sequence>
<dbReference type="EMBL" id="SIMR01000006">
    <property type="protein sequence ID" value="TBC03036.1"/>
    <property type="molecule type" value="Genomic_DNA"/>
</dbReference>
<reference evidence="9 10" key="1">
    <citation type="submission" date="2019-02" db="EMBL/GenBank/DDBJ databases">
        <title>The genomic architecture of introgression among sibling species of bacteria.</title>
        <authorList>
            <person name="Cavassim M.I.A."/>
            <person name="Moeskjaer S."/>
            <person name="Moslemi C."/>
            <person name="Fields B."/>
            <person name="Bachmann A."/>
            <person name="Vilhjalmsson B."/>
            <person name="Schierup M.H."/>
            <person name="Young J.P.W."/>
            <person name="Andersen S.U."/>
        </authorList>
    </citation>
    <scope>NUCLEOTIDE SEQUENCE [LARGE SCALE GENOMIC DNA]</scope>
    <source>
        <strain evidence="9 10">SM92</strain>
        <plasmid evidence="9">pSM92_Rh12</plasmid>
    </source>
</reference>
<keyword evidence="9" id="KW-0614">Plasmid</keyword>
<keyword evidence="5 9" id="KW-0067">ATP-binding</keyword>
<dbReference type="InterPro" id="IPR003439">
    <property type="entry name" value="ABC_transporter-like_ATP-bd"/>
</dbReference>
<name>A0AB38HUE3_9HYPH</name>
<keyword evidence="4" id="KW-0201">Cytochrome c-type biogenesis</keyword>
<dbReference type="InterPro" id="IPR017871">
    <property type="entry name" value="ABC_transporter-like_CS"/>
</dbReference>
<protein>
    <submittedName>
        <fullName evidence="9">Heme ABC exporter ATP-binding protein CcmA</fullName>
    </submittedName>
</protein>
<dbReference type="GO" id="GO:0017004">
    <property type="term" value="P:cytochrome complex assembly"/>
    <property type="evidence" value="ECO:0007669"/>
    <property type="project" value="UniProtKB-KW"/>
</dbReference>
<gene>
    <name evidence="9" type="primary">ccmA</name>
    <name evidence="9" type="ORF">ELH40_36210</name>
</gene>
<geneLocation type="plasmid" evidence="9">
    <name>pSM92_Rh12</name>
</geneLocation>
<keyword evidence="2" id="KW-0813">Transport</keyword>
<feature type="domain" description="ABC transporter" evidence="8">
    <location>
        <begin position="3"/>
        <end position="213"/>
    </location>
</feature>
<evidence type="ECO:0000259" key="8">
    <source>
        <dbReference type="PROSITE" id="PS50893"/>
    </source>
</evidence>
<dbReference type="Gene3D" id="3.40.50.300">
    <property type="entry name" value="P-loop containing nucleotide triphosphate hydrolases"/>
    <property type="match status" value="1"/>
</dbReference>
<keyword evidence="7" id="KW-0472">Membrane</keyword>
<dbReference type="PANTHER" id="PTHR43499">
    <property type="entry name" value="ABC TRANSPORTER I FAMILY MEMBER 1"/>
    <property type="match status" value="1"/>
</dbReference>
<dbReference type="GO" id="GO:0016887">
    <property type="term" value="F:ATP hydrolysis activity"/>
    <property type="evidence" value="ECO:0007669"/>
    <property type="project" value="InterPro"/>
</dbReference>
<keyword evidence="6" id="KW-1278">Translocase</keyword>
<proteinExistence type="inferred from homology"/>
<dbReference type="InterPro" id="IPR003593">
    <property type="entry name" value="AAA+_ATPase"/>
</dbReference>
<evidence type="ECO:0000256" key="6">
    <source>
        <dbReference type="ARBA" id="ARBA00022967"/>
    </source>
</evidence>
<dbReference type="NCBIfam" id="TIGR01189">
    <property type="entry name" value="ccmA"/>
    <property type="match status" value="1"/>
</dbReference>
<dbReference type="PROSITE" id="PS50893">
    <property type="entry name" value="ABC_TRANSPORTER_2"/>
    <property type="match status" value="1"/>
</dbReference>
<dbReference type="InterPro" id="IPR027417">
    <property type="entry name" value="P-loop_NTPase"/>
</dbReference>
<accession>A0AB38HUE3</accession>
<dbReference type="GO" id="GO:0005524">
    <property type="term" value="F:ATP binding"/>
    <property type="evidence" value="ECO:0007669"/>
    <property type="project" value="UniProtKB-KW"/>
</dbReference>
<dbReference type="PANTHER" id="PTHR43499:SF1">
    <property type="entry name" value="ABC TRANSPORTER I FAMILY MEMBER 1"/>
    <property type="match status" value="1"/>
</dbReference>
<evidence type="ECO:0000313" key="10">
    <source>
        <dbReference type="Proteomes" id="UP000294215"/>
    </source>
</evidence>
<evidence type="ECO:0000256" key="1">
    <source>
        <dbReference type="ARBA" id="ARBA00005417"/>
    </source>
</evidence>
<keyword evidence="3" id="KW-0547">Nucleotide-binding</keyword>
<dbReference type="Proteomes" id="UP000294215">
    <property type="component" value="Unassembled WGS sequence"/>
</dbReference>
<evidence type="ECO:0000256" key="7">
    <source>
        <dbReference type="ARBA" id="ARBA00023136"/>
    </source>
</evidence>
<organism evidence="9 10">
    <name type="scientific">Rhizobium ruizarguesonis</name>
    <dbReference type="NCBI Taxonomy" id="2081791"/>
    <lineage>
        <taxon>Bacteria</taxon>
        <taxon>Pseudomonadati</taxon>
        <taxon>Pseudomonadota</taxon>
        <taxon>Alphaproteobacteria</taxon>
        <taxon>Hyphomicrobiales</taxon>
        <taxon>Rhizobiaceae</taxon>
        <taxon>Rhizobium/Agrobacterium group</taxon>
        <taxon>Rhizobium</taxon>
    </lineage>
</organism>
<evidence type="ECO:0000256" key="2">
    <source>
        <dbReference type="ARBA" id="ARBA00022448"/>
    </source>
</evidence>
<evidence type="ECO:0000313" key="9">
    <source>
        <dbReference type="EMBL" id="TBC03036.1"/>
    </source>
</evidence>
<evidence type="ECO:0000256" key="5">
    <source>
        <dbReference type="ARBA" id="ARBA00022840"/>
    </source>
</evidence>
<evidence type="ECO:0000256" key="4">
    <source>
        <dbReference type="ARBA" id="ARBA00022748"/>
    </source>
</evidence>
<dbReference type="GO" id="GO:0022857">
    <property type="term" value="F:transmembrane transporter activity"/>
    <property type="evidence" value="ECO:0007669"/>
    <property type="project" value="InterPro"/>
</dbReference>
<dbReference type="SUPFAM" id="SSF52540">
    <property type="entry name" value="P-loop containing nucleoside triphosphate hydrolases"/>
    <property type="match status" value="1"/>
</dbReference>
<dbReference type="Pfam" id="PF00005">
    <property type="entry name" value="ABC_tran"/>
    <property type="match status" value="1"/>
</dbReference>
<dbReference type="PROSITE" id="PS00211">
    <property type="entry name" value="ABC_TRANSPORTER_1"/>
    <property type="match status" value="1"/>
</dbReference>
<comment type="similarity">
    <text evidence="1">Belongs to the ABC transporter superfamily.</text>
</comment>
<evidence type="ECO:0000256" key="3">
    <source>
        <dbReference type="ARBA" id="ARBA00022741"/>
    </source>
</evidence>
<comment type="caution">
    <text evidence="9">The sequence shown here is derived from an EMBL/GenBank/DDBJ whole genome shotgun (WGS) entry which is preliminary data.</text>
</comment>
<dbReference type="AlphaFoldDB" id="A0AB38HUE3"/>
<dbReference type="SMART" id="SM00382">
    <property type="entry name" value="AAA"/>
    <property type="match status" value="1"/>
</dbReference>